<dbReference type="InterPro" id="IPR002048">
    <property type="entry name" value="EF_hand_dom"/>
</dbReference>
<evidence type="ECO:0000256" key="1">
    <source>
        <dbReference type="ARBA" id="ARBA00022737"/>
    </source>
</evidence>
<dbReference type="Proteomes" id="UP000187209">
    <property type="component" value="Unassembled WGS sequence"/>
</dbReference>
<dbReference type="GO" id="GO:0005509">
    <property type="term" value="F:calcium ion binding"/>
    <property type="evidence" value="ECO:0007669"/>
    <property type="project" value="InterPro"/>
</dbReference>
<dbReference type="SMART" id="SM00054">
    <property type="entry name" value="EFh"/>
    <property type="match status" value="1"/>
</dbReference>
<keyword evidence="6" id="KW-1185">Reference proteome</keyword>
<comment type="caution">
    <text evidence="4">The sequence shown here is derived from an EMBL/GenBank/DDBJ whole genome shotgun (WGS) entry which is preliminary data.</text>
</comment>
<accession>A0A1R2AV53</accession>
<evidence type="ECO:0000256" key="2">
    <source>
        <dbReference type="ARBA" id="ARBA00022837"/>
    </source>
</evidence>
<dbReference type="EMBL" id="MPUH01000553">
    <property type="protein sequence ID" value="OMJ77852.1"/>
    <property type="molecule type" value="Genomic_DNA"/>
</dbReference>
<evidence type="ECO:0000259" key="3">
    <source>
        <dbReference type="PROSITE" id="PS50222"/>
    </source>
</evidence>
<protein>
    <recommendedName>
        <fullName evidence="3">EF-hand domain-containing protein</fullName>
    </recommendedName>
</protein>
<dbReference type="AlphaFoldDB" id="A0A1R2AV53"/>
<dbReference type="InterPro" id="IPR018247">
    <property type="entry name" value="EF_Hand_1_Ca_BS"/>
</dbReference>
<evidence type="ECO:0000313" key="6">
    <source>
        <dbReference type="Proteomes" id="UP000187209"/>
    </source>
</evidence>
<dbReference type="OrthoDB" id="429467at2759"/>
<keyword evidence="2" id="KW-0106">Calcium</keyword>
<dbReference type="SUPFAM" id="SSF47473">
    <property type="entry name" value="EF-hand"/>
    <property type="match status" value="1"/>
</dbReference>
<dbReference type="PANTHER" id="PTHR23049">
    <property type="entry name" value="MYOSIN REGULATORY LIGHT CHAIN 2"/>
    <property type="match status" value="1"/>
</dbReference>
<name>A0A1R2AV53_9CILI</name>
<dbReference type="PROSITE" id="PS00018">
    <property type="entry name" value="EF_HAND_1"/>
    <property type="match status" value="1"/>
</dbReference>
<dbReference type="InterPro" id="IPR011992">
    <property type="entry name" value="EF-hand-dom_pair"/>
</dbReference>
<dbReference type="Pfam" id="PF13499">
    <property type="entry name" value="EF-hand_7"/>
    <property type="match status" value="1"/>
</dbReference>
<organism evidence="4 6">
    <name type="scientific">Stentor coeruleus</name>
    <dbReference type="NCBI Taxonomy" id="5963"/>
    <lineage>
        <taxon>Eukaryota</taxon>
        <taxon>Sar</taxon>
        <taxon>Alveolata</taxon>
        <taxon>Ciliophora</taxon>
        <taxon>Postciliodesmatophora</taxon>
        <taxon>Heterotrichea</taxon>
        <taxon>Heterotrichida</taxon>
        <taxon>Stentoridae</taxon>
        <taxon>Stentor</taxon>
    </lineage>
</organism>
<dbReference type="InterPro" id="IPR050403">
    <property type="entry name" value="Myosin_RLC"/>
</dbReference>
<reference evidence="4 6" key="1">
    <citation type="submission" date="2016-11" db="EMBL/GenBank/DDBJ databases">
        <title>The macronuclear genome of Stentor coeruleus: a giant cell with tiny introns.</title>
        <authorList>
            <person name="Slabodnick M."/>
            <person name="Ruby J.G."/>
            <person name="Reiff S.B."/>
            <person name="Swart E.C."/>
            <person name="Gosai S."/>
            <person name="Prabakaran S."/>
            <person name="Witkowska E."/>
            <person name="Larue G.E."/>
            <person name="Fisher S."/>
            <person name="Freeman R.M."/>
            <person name="Gunawardena J."/>
            <person name="Chu W."/>
            <person name="Stover N.A."/>
            <person name="Gregory B.D."/>
            <person name="Nowacki M."/>
            <person name="Derisi J."/>
            <person name="Roy S.W."/>
            <person name="Marshall W.F."/>
            <person name="Sood P."/>
        </authorList>
    </citation>
    <scope>NUCLEOTIDE SEQUENCE [LARGE SCALE GENOMIC DNA]</scope>
    <source>
        <strain evidence="4">WM001</strain>
    </source>
</reference>
<dbReference type="PROSITE" id="PS50222">
    <property type="entry name" value="EF_HAND_2"/>
    <property type="match status" value="1"/>
</dbReference>
<proteinExistence type="predicted"/>
<evidence type="ECO:0000313" key="4">
    <source>
        <dbReference type="EMBL" id="OMJ68398.1"/>
    </source>
</evidence>
<dbReference type="EMBL" id="MPUH01001336">
    <property type="protein sequence ID" value="OMJ68398.1"/>
    <property type="molecule type" value="Genomic_DNA"/>
</dbReference>
<evidence type="ECO:0000313" key="5">
    <source>
        <dbReference type="EMBL" id="OMJ77852.1"/>
    </source>
</evidence>
<dbReference type="Gene3D" id="1.10.238.10">
    <property type="entry name" value="EF-hand"/>
    <property type="match status" value="1"/>
</dbReference>
<gene>
    <name evidence="5" type="ORF">SteCoe_22487</name>
    <name evidence="4" type="ORF">SteCoe_34154</name>
</gene>
<sequence>MADRPFSMAECKEFFDFIDVDKSGTIDIQEIQRLLRVLNFDDNIHFAERIMLEANQSGSREIGWEDFYRTVNPSKSSNYSNQEVLRAFQFFSGKNSPPSKIHKDQLEKVLLECRSEREVKIILKQLPFDHQGYLNYQDFVNTYN</sequence>
<keyword evidence="1" id="KW-0677">Repeat</keyword>
<feature type="domain" description="EF-hand" evidence="3">
    <location>
        <begin position="6"/>
        <end position="41"/>
    </location>
</feature>